<name>A0A9P6TIB5_9BASI</name>
<comment type="caution">
    <text evidence="3">The sequence shown here is derived from an EMBL/GenBank/DDBJ whole genome shotgun (WGS) entry which is preliminary data.</text>
</comment>
<proteinExistence type="predicted"/>
<evidence type="ECO:0000313" key="3">
    <source>
        <dbReference type="EMBL" id="KAG0152590.1"/>
    </source>
</evidence>
<feature type="signal peptide" evidence="2">
    <location>
        <begin position="1"/>
        <end position="19"/>
    </location>
</feature>
<organism evidence="3 4">
    <name type="scientific">Cronartium quercuum f. sp. fusiforme G11</name>
    <dbReference type="NCBI Taxonomy" id="708437"/>
    <lineage>
        <taxon>Eukaryota</taxon>
        <taxon>Fungi</taxon>
        <taxon>Dikarya</taxon>
        <taxon>Basidiomycota</taxon>
        <taxon>Pucciniomycotina</taxon>
        <taxon>Pucciniomycetes</taxon>
        <taxon>Pucciniales</taxon>
        <taxon>Coleosporiaceae</taxon>
        <taxon>Cronartium</taxon>
    </lineage>
</organism>
<dbReference type="AlphaFoldDB" id="A0A9P6TIB5"/>
<feature type="region of interest" description="Disordered" evidence="1">
    <location>
        <begin position="49"/>
        <end position="75"/>
    </location>
</feature>
<dbReference type="OrthoDB" id="2507645at2759"/>
<accession>A0A9P6TIB5</accession>
<evidence type="ECO:0000313" key="4">
    <source>
        <dbReference type="Proteomes" id="UP000886653"/>
    </source>
</evidence>
<evidence type="ECO:0000256" key="2">
    <source>
        <dbReference type="SAM" id="SignalP"/>
    </source>
</evidence>
<sequence length="295" mass="30570">MKSVLALTAILGLCAHVQGAITNDALRTRSIGNDFSNPTEVSEALWKRDESIERRNEPPPAAGAAEPVDPIENTPAGKKARELYNMMLDMGATLENITSLGAKEAEIVTGLDKVLKFLPQGETLRQEMLAGVDMKIPEVDSALKKATEATQFMISALTEIQKAPSDVILLKKHYEKLESSYRDLFTTSDGLAAEAFKKVELPKKEDAPASAPAPTPAPAGETGAAASAKATTPAVTADAGASVKVQPPPATDALVADATKDVVLPGSAGPEAVPQSNGAAAPVEAAQAVPAPTTA</sequence>
<keyword evidence="4" id="KW-1185">Reference proteome</keyword>
<reference evidence="3" key="1">
    <citation type="submission" date="2013-11" db="EMBL/GenBank/DDBJ databases">
        <title>Genome sequence of the fusiform rust pathogen reveals effectors for host alternation and coevolution with pine.</title>
        <authorList>
            <consortium name="DOE Joint Genome Institute"/>
            <person name="Smith K."/>
            <person name="Pendleton A."/>
            <person name="Kubisiak T."/>
            <person name="Anderson C."/>
            <person name="Salamov A."/>
            <person name="Aerts A."/>
            <person name="Riley R."/>
            <person name="Clum A."/>
            <person name="Lindquist E."/>
            <person name="Ence D."/>
            <person name="Campbell M."/>
            <person name="Kronenberg Z."/>
            <person name="Feau N."/>
            <person name="Dhillon B."/>
            <person name="Hamelin R."/>
            <person name="Burleigh J."/>
            <person name="Smith J."/>
            <person name="Yandell M."/>
            <person name="Nelson C."/>
            <person name="Grigoriev I."/>
            <person name="Davis J."/>
        </authorList>
    </citation>
    <scope>NUCLEOTIDE SEQUENCE</scope>
    <source>
        <strain evidence="3">G11</strain>
    </source>
</reference>
<feature type="region of interest" description="Disordered" evidence="1">
    <location>
        <begin position="203"/>
        <end position="295"/>
    </location>
</feature>
<protein>
    <submittedName>
        <fullName evidence="3">Uncharacterized protein</fullName>
    </submittedName>
</protein>
<keyword evidence="2" id="KW-0732">Signal</keyword>
<gene>
    <name evidence="3" type="ORF">CROQUDRAFT_103051</name>
</gene>
<dbReference type="Proteomes" id="UP000886653">
    <property type="component" value="Unassembled WGS sequence"/>
</dbReference>
<dbReference type="EMBL" id="MU167208">
    <property type="protein sequence ID" value="KAG0152590.1"/>
    <property type="molecule type" value="Genomic_DNA"/>
</dbReference>
<feature type="compositionally biased region" description="Low complexity" evidence="1">
    <location>
        <begin position="218"/>
        <end position="237"/>
    </location>
</feature>
<evidence type="ECO:0000256" key="1">
    <source>
        <dbReference type="SAM" id="MobiDB-lite"/>
    </source>
</evidence>
<feature type="chain" id="PRO_5040413976" evidence="2">
    <location>
        <begin position="20"/>
        <end position="295"/>
    </location>
</feature>
<feature type="compositionally biased region" description="Low complexity" evidence="1">
    <location>
        <begin position="279"/>
        <end position="295"/>
    </location>
</feature>